<accession>A0A6C2YL61</accession>
<protein>
    <submittedName>
        <fullName evidence="1">Uncharacterized protein</fullName>
    </submittedName>
</protein>
<gene>
    <name evidence="1" type="ORF">GMBLW1_17940</name>
</gene>
<dbReference type="Proteomes" id="UP000464378">
    <property type="component" value="Chromosome"/>
</dbReference>
<keyword evidence="2" id="KW-1185">Reference proteome</keyword>
<evidence type="ECO:0000313" key="2">
    <source>
        <dbReference type="Proteomes" id="UP000464378"/>
    </source>
</evidence>
<reference evidence="1" key="1">
    <citation type="submission" date="2019-04" db="EMBL/GenBank/DDBJ databases">
        <authorList>
            <consortium name="Science for Life Laboratories"/>
        </authorList>
    </citation>
    <scope>NUCLEOTIDE SEQUENCE</scope>
    <source>
        <strain evidence="1">MBLW1</strain>
    </source>
</reference>
<organism evidence="1">
    <name type="scientific">Tuwongella immobilis</name>
    <dbReference type="NCBI Taxonomy" id="692036"/>
    <lineage>
        <taxon>Bacteria</taxon>
        <taxon>Pseudomonadati</taxon>
        <taxon>Planctomycetota</taxon>
        <taxon>Planctomycetia</taxon>
        <taxon>Gemmatales</taxon>
        <taxon>Gemmataceae</taxon>
        <taxon>Tuwongella</taxon>
    </lineage>
</organism>
<evidence type="ECO:0000313" key="1">
    <source>
        <dbReference type="EMBL" id="VIP02166.1"/>
    </source>
</evidence>
<dbReference type="AlphaFoldDB" id="A0A6C2YL61"/>
<sequence>MQQLHGPLFFILTWDESGRQQAVGHCTNNQPSLYIFTDQSRAESYQQLLSIPHFFVRSGRPGDMRSFAEVLLVSSDFTHVVIDNDPNFQLTLSEFINRLPTL</sequence>
<name>A0A6C2YL61_9BACT</name>
<dbReference type="EMBL" id="LR593887">
    <property type="protein sequence ID" value="VTS00585.1"/>
    <property type="molecule type" value="Genomic_DNA"/>
</dbReference>
<dbReference type="KEGG" id="tim:GMBLW1_17940"/>
<dbReference type="EMBL" id="LR586016">
    <property type="protein sequence ID" value="VIP02166.1"/>
    <property type="molecule type" value="Genomic_DNA"/>
</dbReference>
<dbReference type="InParanoid" id="A0A6C2YL61"/>
<proteinExistence type="predicted"/>
<dbReference type="RefSeq" id="WP_162657365.1">
    <property type="nucleotide sequence ID" value="NZ_LR593887.1"/>
</dbReference>